<feature type="chain" id="PRO_5031243386" evidence="2">
    <location>
        <begin position="27"/>
        <end position="584"/>
    </location>
</feature>
<gene>
    <name evidence="3" type="ORF">ENW50_08015</name>
</gene>
<evidence type="ECO:0000256" key="2">
    <source>
        <dbReference type="SAM" id="SignalP"/>
    </source>
</evidence>
<comment type="caution">
    <text evidence="3">The sequence shown here is derived from an EMBL/GenBank/DDBJ whole genome shotgun (WGS) entry which is preliminary data.</text>
</comment>
<evidence type="ECO:0000313" key="3">
    <source>
        <dbReference type="EMBL" id="HGY94610.1"/>
    </source>
</evidence>
<sequence>MPSFIRLRPFVSVFTAALLCSGAVFAQSASDLPSSAQEQPPALIDPAGASISLATSEVLFDFGVALNACGYDDGLANSEPVRSKVRQEVDQTLASSTAATADRDKLCVFFERHDFGNSAKNVAQYVSLGLYLAPPPNLKLTVPQQSLPPDANGVLDVLPLLRTFVQDADLHATWVNNRAAYDKLVSVLHGPITQMTLNTDIYLKEPISTYTDRRFLVVVAPMLNPGDTNARIYGRDYIVVVSPSKQGTIHMHNVHQAYLHYEIDPLLYTRANAIDRLQPFLNMVQNAPISFQDKSGIIPFVIECLIRAIEARTMNTGVPVYKIPANAPRRDITADYRKRTDYLKQVARVRQNFVDKSMLQGYILTQYFYRQLIAFEHTPTSLSQSIGPMVYGMDVPSEIGLIKSLHLHFDAPPTSEVVENTLATPDALDHAESLLAQNHPHAATAIANQALASHTSSPDRAWYVLARASLLDGNVPDAVQDFHKTIAVSKNPRLVAWSHIYLGRIDDVNGDRNAALAQYKLALEFQDNSKDTIQAAQDGLAKPYRLPGEPPAPGASNSAPATGNPPAPKTKIKLPNPALPPQPE</sequence>
<dbReference type="Gene3D" id="1.25.40.10">
    <property type="entry name" value="Tetratricopeptide repeat domain"/>
    <property type="match status" value="1"/>
</dbReference>
<protein>
    <submittedName>
        <fullName evidence="3">Tetratricopeptide repeat protein</fullName>
    </submittedName>
</protein>
<name>A0A7V4XT59_9BACT</name>
<dbReference type="SUPFAM" id="SSF48452">
    <property type="entry name" value="TPR-like"/>
    <property type="match status" value="1"/>
</dbReference>
<evidence type="ECO:0000256" key="1">
    <source>
        <dbReference type="SAM" id="MobiDB-lite"/>
    </source>
</evidence>
<keyword evidence="2" id="KW-0732">Signal</keyword>
<accession>A0A7V4XT59</accession>
<organism evidence="3">
    <name type="scientific">Acidobacterium capsulatum</name>
    <dbReference type="NCBI Taxonomy" id="33075"/>
    <lineage>
        <taxon>Bacteria</taxon>
        <taxon>Pseudomonadati</taxon>
        <taxon>Acidobacteriota</taxon>
        <taxon>Terriglobia</taxon>
        <taxon>Terriglobales</taxon>
        <taxon>Acidobacteriaceae</taxon>
        <taxon>Acidobacterium</taxon>
    </lineage>
</organism>
<feature type="region of interest" description="Disordered" evidence="1">
    <location>
        <begin position="537"/>
        <end position="584"/>
    </location>
</feature>
<reference evidence="3" key="1">
    <citation type="journal article" date="2020" name="mSystems">
        <title>Genome- and Community-Level Interaction Insights into Carbon Utilization and Element Cycling Functions of Hydrothermarchaeota in Hydrothermal Sediment.</title>
        <authorList>
            <person name="Zhou Z."/>
            <person name="Liu Y."/>
            <person name="Xu W."/>
            <person name="Pan J."/>
            <person name="Luo Z.H."/>
            <person name="Li M."/>
        </authorList>
    </citation>
    <scope>NUCLEOTIDE SEQUENCE [LARGE SCALE GENOMIC DNA]</scope>
    <source>
        <strain evidence="3">SpSt-855</strain>
    </source>
</reference>
<dbReference type="InterPro" id="IPR011990">
    <property type="entry name" value="TPR-like_helical_dom_sf"/>
</dbReference>
<dbReference type="EMBL" id="DTKL01000049">
    <property type="protein sequence ID" value="HGY94610.1"/>
    <property type="molecule type" value="Genomic_DNA"/>
</dbReference>
<proteinExistence type="predicted"/>
<feature type="signal peptide" evidence="2">
    <location>
        <begin position="1"/>
        <end position="26"/>
    </location>
</feature>
<dbReference type="AlphaFoldDB" id="A0A7V4XT59"/>